<proteinExistence type="predicted"/>
<gene>
    <name evidence="1" type="ORF">PsYK624_080660</name>
</gene>
<dbReference type="Proteomes" id="UP000703269">
    <property type="component" value="Unassembled WGS sequence"/>
</dbReference>
<evidence type="ECO:0000313" key="1">
    <source>
        <dbReference type="EMBL" id="GJE91914.1"/>
    </source>
</evidence>
<protein>
    <submittedName>
        <fullName evidence="1">Uncharacterized protein</fullName>
    </submittedName>
</protein>
<name>A0A9P3LET0_9APHY</name>
<dbReference type="AlphaFoldDB" id="A0A9P3LET0"/>
<evidence type="ECO:0000313" key="2">
    <source>
        <dbReference type="Proteomes" id="UP000703269"/>
    </source>
</evidence>
<organism evidence="1 2">
    <name type="scientific">Phanerochaete sordida</name>
    <dbReference type="NCBI Taxonomy" id="48140"/>
    <lineage>
        <taxon>Eukaryota</taxon>
        <taxon>Fungi</taxon>
        <taxon>Dikarya</taxon>
        <taxon>Basidiomycota</taxon>
        <taxon>Agaricomycotina</taxon>
        <taxon>Agaricomycetes</taxon>
        <taxon>Polyporales</taxon>
        <taxon>Phanerochaetaceae</taxon>
        <taxon>Phanerochaete</taxon>
    </lineage>
</organism>
<dbReference type="EMBL" id="BPQB01000023">
    <property type="protein sequence ID" value="GJE91914.1"/>
    <property type="molecule type" value="Genomic_DNA"/>
</dbReference>
<accession>A0A9P3LET0</accession>
<sequence>MALRDAPAPAADGLLLALPALRAELVVLQGALAHGAPPMVRRVDATIARLVRAGTWPLHTFVVAQNDGYYLTDTLAAALAASPTLRRLVIDPYYLLVRAFLAQVATVATNPGLQQIACLPEPMFARNTPINLNEILQRERDPAMRERLRGLLTYHPTPVF</sequence>
<comment type="caution">
    <text evidence="1">The sequence shown here is derived from an EMBL/GenBank/DDBJ whole genome shotgun (WGS) entry which is preliminary data.</text>
</comment>
<reference evidence="1 2" key="1">
    <citation type="submission" date="2021-08" db="EMBL/GenBank/DDBJ databases">
        <title>Draft Genome Sequence of Phanerochaete sordida strain YK-624.</title>
        <authorList>
            <person name="Mori T."/>
            <person name="Dohra H."/>
            <person name="Suzuki T."/>
            <person name="Kawagishi H."/>
            <person name="Hirai H."/>
        </authorList>
    </citation>
    <scope>NUCLEOTIDE SEQUENCE [LARGE SCALE GENOMIC DNA]</scope>
    <source>
        <strain evidence="1 2">YK-624</strain>
    </source>
</reference>
<keyword evidence="2" id="KW-1185">Reference proteome</keyword>